<evidence type="ECO:0000256" key="3">
    <source>
        <dbReference type="ARBA" id="ARBA00023012"/>
    </source>
</evidence>
<feature type="transmembrane region" description="Helical" evidence="5">
    <location>
        <begin position="12"/>
        <end position="37"/>
    </location>
</feature>
<dbReference type="PANTHER" id="PTHR24421">
    <property type="entry name" value="NITRATE/NITRITE SENSOR PROTEIN NARX-RELATED"/>
    <property type="match status" value="1"/>
</dbReference>
<evidence type="ECO:0000256" key="1">
    <source>
        <dbReference type="ARBA" id="ARBA00022679"/>
    </source>
</evidence>
<sequence>MAARPETARKLLLYWMDAAVGLLGLLMVTLTLVHATAGRISPLNATTTIVCLLGFFGLFPFLLRDAYDARPDRPTPKLLIATVFAAVAVALVPHQPLQDTPSWLEMGVLWLSAAALYVPLAVTFCLGVGVVGLVSGYIVAISDRTWPDVLIPEAISAVVMTAAMLLWRWLWWTIRDAHDSKEAKARLAVSEERLRFARDLHDLLGHSLSVISLKSELAAKLATKDAERAADEMGQVHRLAGDALTEVQQAVHGYRTLDLDEELTGARAALEAAGARCLIDARADNLSPSARTLLAWAVREGATNVLKHSTATRCAITIDGGVLEMLNDGVPEQPPVPGNGLRGLSERLATAGGSFSAEPTPSGEFLLRAEVPT</sequence>
<keyword evidence="5" id="KW-1133">Transmembrane helix</keyword>
<evidence type="ECO:0000313" key="8">
    <source>
        <dbReference type="Proteomes" id="UP001589532"/>
    </source>
</evidence>
<dbReference type="Pfam" id="PF07730">
    <property type="entry name" value="HisKA_3"/>
    <property type="match status" value="1"/>
</dbReference>
<proteinExistence type="predicted"/>
<evidence type="ECO:0000256" key="5">
    <source>
        <dbReference type="SAM" id="Phobius"/>
    </source>
</evidence>
<feature type="transmembrane region" description="Helical" evidence="5">
    <location>
        <begin position="75"/>
        <end position="94"/>
    </location>
</feature>
<feature type="transmembrane region" description="Helical" evidence="5">
    <location>
        <begin position="150"/>
        <end position="172"/>
    </location>
</feature>
<name>A0ABV5RW38_9ACTN</name>
<organism evidence="7 8">
    <name type="scientific">Nonomuraea helvata</name>
    <dbReference type="NCBI Taxonomy" id="37484"/>
    <lineage>
        <taxon>Bacteria</taxon>
        <taxon>Bacillati</taxon>
        <taxon>Actinomycetota</taxon>
        <taxon>Actinomycetes</taxon>
        <taxon>Streptosporangiales</taxon>
        <taxon>Streptosporangiaceae</taxon>
        <taxon>Nonomuraea</taxon>
    </lineage>
</organism>
<keyword evidence="2 7" id="KW-0418">Kinase</keyword>
<dbReference type="GO" id="GO:0016301">
    <property type="term" value="F:kinase activity"/>
    <property type="evidence" value="ECO:0007669"/>
    <property type="project" value="UniProtKB-KW"/>
</dbReference>
<evidence type="ECO:0000256" key="4">
    <source>
        <dbReference type="SAM" id="MobiDB-lite"/>
    </source>
</evidence>
<gene>
    <name evidence="7" type="ORF">ACFFSA_08060</name>
</gene>
<accession>A0ABV5RW38</accession>
<protein>
    <submittedName>
        <fullName evidence="7">Sensor histidine kinase</fullName>
    </submittedName>
</protein>
<keyword evidence="8" id="KW-1185">Reference proteome</keyword>
<keyword evidence="5" id="KW-0812">Transmembrane</keyword>
<feature type="region of interest" description="Disordered" evidence="4">
    <location>
        <begin position="351"/>
        <end position="373"/>
    </location>
</feature>
<dbReference type="Gene3D" id="1.20.5.1930">
    <property type="match status" value="1"/>
</dbReference>
<dbReference type="Proteomes" id="UP001589532">
    <property type="component" value="Unassembled WGS sequence"/>
</dbReference>
<dbReference type="InterPro" id="IPR036890">
    <property type="entry name" value="HATPase_C_sf"/>
</dbReference>
<keyword evidence="1" id="KW-0808">Transferase</keyword>
<dbReference type="EMBL" id="JBHMBW010000004">
    <property type="protein sequence ID" value="MFB9623033.1"/>
    <property type="molecule type" value="Genomic_DNA"/>
</dbReference>
<dbReference type="CDD" id="cd16917">
    <property type="entry name" value="HATPase_UhpB-NarQ-NarX-like"/>
    <property type="match status" value="1"/>
</dbReference>
<dbReference type="Gene3D" id="3.30.565.10">
    <property type="entry name" value="Histidine kinase-like ATPase, C-terminal domain"/>
    <property type="match status" value="1"/>
</dbReference>
<evidence type="ECO:0000259" key="6">
    <source>
        <dbReference type="Pfam" id="PF07730"/>
    </source>
</evidence>
<dbReference type="InterPro" id="IPR011712">
    <property type="entry name" value="Sig_transdc_His_kin_sub3_dim/P"/>
</dbReference>
<dbReference type="InterPro" id="IPR050482">
    <property type="entry name" value="Sensor_HK_TwoCompSys"/>
</dbReference>
<feature type="domain" description="Signal transduction histidine kinase subgroup 3 dimerisation and phosphoacceptor" evidence="6">
    <location>
        <begin position="192"/>
        <end position="258"/>
    </location>
</feature>
<dbReference type="RefSeq" id="WP_345002432.1">
    <property type="nucleotide sequence ID" value="NZ_BAAAXV010000011.1"/>
</dbReference>
<keyword evidence="3" id="KW-0902">Two-component regulatory system</keyword>
<comment type="caution">
    <text evidence="7">The sequence shown here is derived from an EMBL/GenBank/DDBJ whole genome shotgun (WGS) entry which is preliminary data.</text>
</comment>
<feature type="transmembrane region" description="Helical" evidence="5">
    <location>
        <begin position="114"/>
        <end position="138"/>
    </location>
</feature>
<evidence type="ECO:0000313" key="7">
    <source>
        <dbReference type="EMBL" id="MFB9623033.1"/>
    </source>
</evidence>
<feature type="transmembrane region" description="Helical" evidence="5">
    <location>
        <begin position="43"/>
        <end position="63"/>
    </location>
</feature>
<keyword evidence="5" id="KW-0472">Membrane</keyword>
<evidence type="ECO:0000256" key="2">
    <source>
        <dbReference type="ARBA" id="ARBA00022777"/>
    </source>
</evidence>
<dbReference type="PANTHER" id="PTHR24421:SF63">
    <property type="entry name" value="SENSOR HISTIDINE KINASE DESK"/>
    <property type="match status" value="1"/>
</dbReference>
<reference evidence="7 8" key="1">
    <citation type="submission" date="2024-09" db="EMBL/GenBank/DDBJ databases">
        <authorList>
            <person name="Sun Q."/>
            <person name="Mori K."/>
        </authorList>
    </citation>
    <scope>NUCLEOTIDE SEQUENCE [LARGE SCALE GENOMIC DNA]</scope>
    <source>
        <strain evidence="7 8">JCM 3143</strain>
    </source>
</reference>